<dbReference type="InterPro" id="IPR013078">
    <property type="entry name" value="His_Pase_superF_clade-1"/>
</dbReference>
<comment type="caution">
    <text evidence="1">The sequence shown here is derived from an EMBL/GenBank/DDBJ whole genome shotgun (WGS) entry which is preliminary data.</text>
</comment>
<dbReference type="Pfam" id="PF00300">
    <property type="entry name" value="His_Phos_1"/>
    <property type="match status" value="1"/>
</dbReference>
<evidence type="ECO:0000313" key="2">
    <source>
        <dbReference type="Proteomes" id="UP000555756"/>
    </source>
</evidence>
<sequence length="182" mass="19752">MKLFGIASGLSDDVRRGIIPARDSTDGHDESVAAWLNATGDHHPIVAGPDVALTSAQSCRERPIVTEPALRERGHGQWHGRNLRDLSPDDVRRWVDDPDFAPPGGESGRAAFERIGDWLDHLPDGTGTLIVIARPAVIRMLLIRALGSGTDMIRHLDVPPSTRSEMSRHTGWRVSAIGVPLG</sequence>
<dbReference type="EMBL" id="JABEQF010000001">
    <property type="protein sequence ID" value="MBB2188396.1"/>
    <property type="molecule type" value="Genomic_DNA"/>
</dbReference>
<reference evidence="1 2" key="1">
    <citation type="submission" date="2020-04" db="EMBL/GenBank/DDBJ databases">
        <title>Description of novel Gluconacetobacter.</title>
        <authorList>
            <person name="Sombolestani A."/>
        </authorList>
    </citation>
    <scope>NUCLEOTIDE SEQUENCE [LARGE SCALE GENOMIC DNA]</scope>
    <source>
        <strain evidence="1 2">LMG 21311</strain>
    </source>
</reference>
<dbReference type="Proteomes" id="UP000555756">
    <property type="component" value="Unassembled WGS sequence"/>
</dbReference>
<evidence type="ECO:0008006" key="3">
    <source>
        <dbReference type="Google" id="ProtNLM"/>
    </source>
</evidence>
<accession>A0A7W4JP69</accession>
<keyword evidence="2" id="KW-1185">Reference proteome</keyword>
<organism evidence="1 2">
    <name type="scientific">Gluconacetobacter azotocaptans</name>
    <dbReference type="NCBI Taxonomy" id="142834"/>
    <lineage>
        <taxon>Bacteria</taxon>
        <taxon>Pseudomonadati</taxon>
        <taxon>Pseudomonadota</taxon>
        <taxon>Alphaproteobacteria</taxon>
        <taxon>Acetobacterales</taxon>
        <taxon>Acetobacteraceae</taxon>
        <taxon>Gluconacetobacter</taxon>
    </lineage>
</organism>
<dbReference type="SUPFAM" id="SSF53254">
    <property type="entry name" value="Phosphoglycerate mutase-like"/>
    <property type="match status" value="1"/>
</dbReference>
<protein>
    <recommendedName>
        <fullName evidence="3">Phosphoglycerate mutase</fullName>
    </recommendedName>
</protein>
<name>A0A7W4JP69_9PROT</name>
<proteinExistence type="predicted"/>
<dbReference type="AlphaFoldDB" id="A0A7W4JP69"/>
<evidence type="ECO:0000313" key="1">
    <source>
        <dbReference type="EMBL" id="MBB2188396.1"/>
    </source>
</evidence>
<dbReference type="Gene3D" id="3.40.50.1240">
    <property type="entry name" value="Phosphoglycerate mutase-like"/>
    <property type="match status" value="1"/>
</dbReference>
<gene>
    <name evidence="1" type="ORF">HLH34_00240</name>
</gene>
<dbReference type="InterPro" id="IPR029033">
    <property type="entry name" value="His_PPase_superfam"/>
</dbReference>